<sequence>MKREERKEKKKFSVLRETSVALRELVLQNGKRLQLIYEGDNLTECVDVIDVRSISENICDAGDQENQGVGKMNKWIIRTARVPAVLNWLQSTHKMMRMCHGVSSRAKSRLFREQFQRR</sequence>
<name>A0A6V7IVI2_9HYME</name>
<dbReference type="AlphaFoldDB" id="A0A6V7IVI2"/>
<proteinExistence type="predicted"/>
<accession>A0A6V7IVI2</accession>
<evidence type="ECO:0000313" key="1">
    <source>
        <dbReference type="EMBL" id="CAD1543808.1"/>
    </source>
</evidence>
<organism evidence="1">
    <name type="scientific">Bracon brevicornis</name>
    <dbReference type="NCBI Taxonomy" id="1563983"/>
    <lineage>
        <taxon>Eukaryota</taxon>
        <taxon>Metazoa</taxon>
        <taxon>Ecdysozoa</taxon>
        <taxon>Arthropoda</taxon>
        <taxon>Hexapoda</taxon>
        <taxon>Insecta</taxon>
        <taxon>Pterygota</taxon>
        <taxon>Neoptera</taxon>
        <taxon>Endopterygota</taxon>
        <taxon>Hymenoptera</taxon>
        <taxon>Apocrita</taxon>
        <taxon>Ichneumonoidea</taxon>
        <taxon>Braconidae</taxon>
        <taxon>Braconinae</taxon>
        <taxon>Bracon</taxon>
    </lineage>
</organism>
<reference evidence="1" key="1">
    <citation type="submission" date="2020-07" db="EMBL/GenBank/DDBJ databases">
        <authorList>
            <person name="Ferguson B K."/>
        </authorList>
    </citation>
    <scope>NUCLEOTIDE SEQUENCE</scope>
    <source>
        <strain evidence="1">L06</strain>
    </source>
</reference>
<dbReference type="EMBL" id="CADCXW020000012">
    <property type="protein sequence ID" value="CAD1543808.1"/>
    <property type="molecule type" value="Genomic_DNA"/>
</dbReference>
<protein>
    <submittedName>
        <fullName evidence="1">Uncharacterized protein</fullName>
    </submittedName>
</protein>
<gene>
    <name evidence="1" type="ORF">BBRV_LOCUS35804</name>
</gene>